<dbReference type="Proteomes" id="UP001066276">
    <property type="component" value="Chromosome 7"/>
</dbReference>
<proteinExistence type="predicted"/>
<evidence type="ECO:0000313" key="2">
    <source>
        <dbReference type="Proteomes" id="UP001066276"/>
    </source>
</evidence>
<keyword evidence="2" id="KW-1185">Reference proteome</keyword>
<protein>
    <submittedName>
        <fullName evidence="1">Uncharacterized protein</fullName>
    </submittedName>
</protein>
<sequence length="76" mass="8555">MSSPLRPRRISGPEQRSLIVPLRRRGDSKGLTYISFGRAPRTLRVNACAERTLAREKFEIEAEAPPGHSAEKQILQ</sequence>
<accession>A0AAV7P9F9</accession>
<name>A0AAV7P9F9_PLEWA</name>
<dbReference type="AlphaFoldDB" id="A0AAV7P9F9"/>
<comment type="caution">
    <text evidence="1">The sequence shown here is derived from an EMBL/GenBank/DDBJ whole genome shotgun (WGS) entry which is preliminary data.</text>
</comment>
<gene>
    <name evidence="1" type="ORF">NDU88_003279</name>
</gene>
<reference evidence="1" key="1">
    <citation type="journal article" date="2022" name="bioRxiv">
        <title>Sequencing and chromosome-scale assembly of the giantPleurodeles waltlgenome.</title>
        <authorList>
            <person name="Brown T."/>
            <person name="Elewa A."/>
            <person name="Iarovenko S."/>
            <person name="Subramanian E."/>
            <person name="Araus A.J."/>
            <person name="Petzold A."/>
            <person name="Susuki M."/>
            <person name="Suzuki K.-i.T."/>
            <person name="Hayashi T."/>
            <person name="Toyoda A."/>
            <person name="Oliveira C."/>
            <person name="Osipova E."/>
            <person name="Leigh N.D."/>
            <person name="Simon A."/>
            <person name="Yun M.H."/>
        </authorList>
    </citation>
    <scope>NUCLEOTIDE SEQUENCE</scope>
    <source>
        <strain evidence="1">20211129_DDA</strain>
        <tissue evidence="1">Liver</tissue>
    </source>
</reference>
<evidence type="ECO:0000313" key="1">
    <source>
        <dbReference type="EMBL" id="KAJ1124831.1"/>
    </source>
</evidence>
<organism evidence="1 2">
    <name type="scientific">Pleurodeles waltl</name>
    <name type="common">Iberian ribbed newt</name>
    <dbReference type="NCBI Taxonomy" id="8319"/>
    <lineage>
        <taxon>Eukaryota</taxon>
        <taxon>Metazoa</taxon>
        <taxon>Chordata</taxon>
        <taxon>Craniata</taxon>
        <taxon>Vertebrata</taxon>
        <taxon>Euteleostomi</taxon>
        <taxon>Amphibia</taxon>
        <taxon>Batrachia</taxon>
        <taxon>Caudata</taxon>
        <taxon>Salamandroidea</taxon>
        <taxon>Salamandridae</taxon>
        <taxon>Pleurodelinae</taxon>
        <taxon>Pleurodeles</taxon>
    </lineage>
</organism>
<dbReference type="EMBL" id="JANPWB010000011">
    <property type="protein sequence ID" value="KAJ1124831.1"/>
    <property type="molecule type" value="Genomic_DNA"/>
</dbReference>